<accession>A0A915DP01</accession>
<reference evidence="2" key="1">
    <citation type="submission" date="2022-11" db="UniProtKB">
        <authorList>
            <consortium name="WormBaseParasite"/>
        </authorList>
    </citation>
    <scope>IDENTIFICATION</scope>
</reference>
<organism evidence="1 2">
    <name type="scientific">Ditylenchus dipsaci</name>
    <dbReference type="NCBI Taxonomy" id="166011"/>
    <lineage>
        <taxon>Eukaryota</taxon>
        <taxon>Metazoa</taxon>
        <taxon>Ecdysozoa</taxon>
        <taxon>Nematoda</taxon>
        <taxon>Chromadorea</taxon>
        <taxon>Rhabditida</taxon>
        <taxon>Tylenchina</taxon>
        <taxon>Tylenchomorpha</taxon>
        <taxon>Sphaerularioidea</taxon>
        <taxon>Anguinidae</taxon>
        <taxon>Anguininae</taxon>
        <taxon>Ditylenchus</taxon>
    </lineage>
</organism>
<keyword evidence="1" id="KW-1185">Reference proteome</keyword>
<proteinExistence type="predicted"/>
<dbReference type="Proteomes" id="UP000887574">
    <property type="component" value="Unplaced"/>
</dbReference>
<sequence length="96" mass="10705">MDLNITRSSLPTPCIFLYTAQKRGSQSECTHLFQISQSACNALHCFVFQKNKKMAQTTTTPPSIIPDVPTLSGNTTKVEYTFEEQLVAYSASTPWL</sequence>
<protein>
    <submittedName>
        <fullName evidence="2">Uncharacterized protein</fullName>
    </submittedName>
</protein>
<name>A0A915DP01_9BILA</name>
<evidence type="ECO:0000313" key="1">
    <source>
        <dbReference type="Proteomes" id="UP000887574"/>
    </source>
</evidence>
<evidence type="ECO:0000313" key="2">
    <source>
        <dbReference type="WBParaSite" id="jg2145"/>
    </source>
</evidence>
<dbReference type="WBParaSite" id="jg2145">
    <property type="protein sequence ID" value="jg2145"/>
    <property type="gene ID" value="jg2145"/>
</dbReference>
<dbReference type="AlphaFoldDB" id="A0A915DP01"/>